<evidence type="ECO:0000256" key="1">
    <source>
        <dbReference type="ARBA" id="ARBA00022801"/>
    </source>
</evidence>
<dbReference type="Proteomes" id="UP000054485">
    <property type="component" value="Unassembled WGS sequence"/>
</dbReference>
<dbReference type="CDD" id="cd18793">
    <property type="entry name" value="SF2_C_SNF"/>
    <property type="match status" value="1"/>
</dbReference>
<keyword evidence="5" id="KW-1185">Reference proteome</keyword>
<dbReference type="SUPFAM" id="SSF52540">
    <property type="entry name" value="P-loop containing nucleoside triphosphate hydrolases"/>
    <property type="match status" value="1"/>
</dbReference>
<dbReference type="STRING" id="930992.A0A0C9ZMA4"/>
<evidence type="ECO:0000313" key="4">
    <source>
        <dbReference type="EMBL" id="KIK38765.1"/>
    </source>
</evidence>
<dbReference type="Pfam" id="PF00271">
    <property type="entry name" value="Helicase_C"/>
    <property type="match status" value="1"/>
</dbReference>
<organism evidence="4 5">
    <name type="scientific">Suillus luteus UH-Slu-Lm8-n1</name>
    <dbReference type="NCBI Taxonomy" id="930992"/>
    <lineage>
        <taxon>Eukaryota</taxon>
        <taxon>Fungi</taxon>
        <taxon>Dikarya</taxon>
        <taxon>Basidiomycota</taxon>
        <taxon>Agaricomycotina</taxon>
        <taxon>Agaricomycetes</taxon>
        <taxon>Agaricomycetidae</taxon>
        <taxon>Boletales</taxon>
        <taxon>Suillineae</taxon>
        <taxon>Suillaceae</taxon>
        <taxon>Suillus</taxon>
    </lineage>
</organism>
<gene>
    <name evidence="4" type="ORF">CY34DRAFT_771434</name>
</gene>
<dbReference type="InterPro" id="IPR049730">
    <property type="entry name" value="SNF2/RAD54-like_C"/>
</dbReference>
<dbReference type="Gene3D" id="3.40.50.300">
    <property type="entry name" value="P-loop containing nucleotide triphosphate hydrolases"/>
    <property type="match status" value="2"/>
</dbReference>
<dbReference type="OrthoDB" id="2688910at2759"/>
<evidence type="ECO:0000313" key="5">
    <source>
        <dbReference type="Proteomes" id="UP000054485"/>
    </source>
</evidence>
<protein>
    <recommendedName>
        <fullName evidence="3">Helicase C-terminal domain-containing protein</fullName>
    </recommendedName>
</protein>
<evidence type="ECO:0000256" key="2">
    <source>
        <dbReference type="SAM" id="MobiDB-lite"/>
    </source>
</evidence>
<dbReference type="GO" id="GO:0016787">
    <property type="term" value="F:hydrolase activity"/>
    <property type="evidence" value="ECO:0007669"/>
    <property type="project" value="UniProtKB-KW"/>
</dbReference>
<reference evidence="4 5" key="1">
    <citation type="submission" date="2014-04" db="EMBL/GenBank/DDBJ databases">
        <authorList>
            <consortium name="DOE Joint Genome Institute"/>
            <person name="Kuo A."/>
            <person name="Ruytinx J."/>
            <person name="Rineau F."/>
            <person name="Colpaert J."/>
            <person name="Kohler A."/>
            <person name="Nagy L.G."/>
            <person name="Floudas D."/>
            <person name="Copeland A."/>
            <person name="Barry K.W."/>
            <person name="Cichocki N."/>
            <person name="Veneault-Fourrey C."/>
            <person name="LaButti K."/>
            <person name="Lindquist E.A."/>
            <person name="Lipzen A."/>
            <person name="Lundell T."/>
            <person name="Morin E."/>
            <person name="Murat C."/>
            <person name="Sun H."/>
            <person name="Tunlid A."/>
            <person name="Henrissat B."/>
            <person name="Grigoriev I.V."/>
            <person name="Hibbett D.S."/>
            <person name="Martin F."/>
            <person name="Nordberg H.P."/>
            <person name="Cantor M.N."/>
            <person name="Hua S.X."/>
        </authorList>
    </citation>
    <scope>NUCLEOTIDE SEQUENCE [LARGE SCALE GENOMIC DNA]</scope>
    <source>
        <strain evidence="4 5">UH-Slu-Lm8-n1</strain>
    </source>
</reference>
<feature type="compositionally biased region" description="Low complexity" evidence="2">
    <location>
        <begin position="123"/>
        <end position="136"/>
    </location>
</feature>
<proteinExistence type="predicted"/>
<feature type="region of interest" description="Disordered" evidence="2">
    <location>
        <begin position="110"/>
        <end position="159"/>
    </location>
</feature>
<evidence type="ECO:0000259" key="3">
    <source>
        <dbReference type="Pfam" id="PF00271"/>
    </source>
</evidence>
<reference evidence="5" key="2">
    <citation type="submission" date="2015-01" db="EMBL/GenBank/DDBJ databases">
        <title>Evolutionary Origins and Diversification of the Mycorrhizal Mutualists.</title>
        <authorList>
            <consortium name="DOE Joint Genome Institute"/>
            <consortium name="Mycorrhizal Genomics Consortium"/>
            <person name="Kohler A."/>
            <person name="Kuo A."/>
            <person name="Nagy L.G."/>
            <person name="Floudas D."/>
            <person name="Copeland A."/>
            <person name="Barry K.W."/>
            <person name="Cichocki N."/>
            <person name="Veneault-Fourrey C."/>
            <person name="LaButti K."/>
            <person name="Lindquist E.A."/>
            <person name="Lipzen A."/>
            <person name="Lundell T."/>
            <person name="Morin E."/>
            <person name="Murat C."/>
            <person name="Riley R."/>
            <person name="Ohm R."/>
            <person name="Sun H."/>
            <person name="Tunlid A."/>
            <person name="Henrissat B."/>
            <person name="Grigoriev I.V."/>
            <person name="Hibbett D.S."/>
            <person name="Martin F."/>
        </authorList>
    </citation>
    <scope>NUCLEOTIDE SEQUENCE [LARGE SCALE GENOMIC DNA]</scope>
    <source>
        <strain evidence="5">UH-Slu-Lm8-n1</strain>
    </source>
</reference>
<dbReference type="InterPro" id="IPR027417">
    <property type="entry name" value="P-loop_NTPase"/>
</dbReference>
<accession>A0A0C9ZMA4</accession>
<feature type="domain" description="Helicase C-terminal" evidence="3">
    <location>
        <begin position="7"/>
        <end position="60"/>
    </location>
</feature>
<dbReference type="InParanoid" id="A0A0C9ZMA4"/>
<keyword evidence="1" id="KW-0378">Hydrolase</keyword>
<name>A0A0C9ZMA4_9AGAM</name>
<feature type="compositionally biased region" description="Pro residues" evidence="2">
    <location>
        <begin position="137"/>
        <end position="159"/>
    </location>
</feature>
<dbReference type="EMBL" id="KN835375">
    <property type="protein sequence ID" value="KIK38765.1"/>
    <property type="molecule type" value="Genomic_DNA"/>
</dbReference>
<sequence>MTKVMDMMEDFLKMTGWKYLRFDGGTKTEERALHVQQFNASQMSTRAGGLGLNLQAADTAYRIGQTRAVRILRFIKEKSVEEAMRNDEEVGKKATRHRDDAIRTNVWNHPMHLKRRVSSRLDPCSTSTSSPSSKNPTRPPLCSPPPPPPLPQPKWQHPP</sequence>
<dbReference type="PANTHER" id="PTHR10799">
    <property type="entry name" value="SNF2/RAD54 HELICASE FAMILY"/>
    <property type="match status" value="1"/>
</dbReference>
<dbReference type="InterPro" id="IPR001650">
    <property type="entry name" value="Helicase_C-like"/>
</dbReference>
<dbReference type="AlphaFoldDB" id="A0A0C9ZMA4"/>
<dbReference type="HOGENOM" id="CLU_1661956_0_0_1"/>